<proteinExistence type="inferred from homology"/>
<evidence type="ECO:0000256" key="2">
    <source>
        <dbReference type="ARBA" id="ARBA00022730"/>
    </source>
</evidence>
<dbReference type="GO" id="GO:0019843">
    <property type="term" value="F:rRNA binding"/>
    <property type="evidence" value="ECO:0007669"/>
    <property type="project" value="UniProtKB-UniRule"/>
</dbReference>
<protein>
    <recommendedName>
        <fullName evidence="6">Small ribosomal subunit protein uS17</fullName>
    </recommendedName>
</protein>
<gene>
    <name evidence="6" type="primary">rpsQ</name>
    <name evidence="7" type="ORF">UW55_C0002G0020</name>
</gene>
<dbReference type="CDD" id="cd00364">
    <property type="entry name" value="Ribosomal_uS17"/>
    <property type="match status" value="1"/>
</dbReference>
<dbReference type="NCBIfam" id="NF004123">
    <property type="entry name" value="PRK05610.1"/>
    <property type="match status" value="1"/>
</dbReference>
<accession>A0A0G1IWU2</accession>
<keyword evidence="2 6" id="KW-0699">rRNA-binding</keyword>
<keyword evidence="3 6" id="KW-0694">RNA-binding</keyword>
<evidence type="ECO:0000313" key="7">
    <source>
        <dbReference type="EMBL" id="KKT63555.1"/>
    </source>
</evidence>
<sequence length="75" mass="8655">MAQELKGKIVSNKMAKTVVVEVSRLKKHRLYGKFMKISKKYKAHADEQIPEGATVIIKSTKPISKDKKWRVFKIL</sequence>
<keyword evidence="4 6" id="KW-0689">Ribosomal protein</keyword>
<evidence type="ECO:0000256" key="5">
    <source>
        <dbReference type="ARBA" id="ARBA00023274"/>
    </source>
</evidence>
<name>A0A0G1IWU2_9BACT</name>
<dbReference type="InterPro" id="IPR012340">
    <property type="entry name" value="NA-bd_OB-fold"/>
</dbReference>
<evidence type="ECO:0000256" key="1">
    <source>
        <dbReference type="ARBA" id="ARBA00010254"/>
    </source>
</evidence>
<evidence type="ECO:0000256" key="6">
    <source>
        <dbReference type="HAMAP-Rule" id="MF_01345"/>
    </source>
</evidence>
<dbReference type="Pfam" id="PF00366">
    <property type="entry name" value="Ribosomal_S17"/>
    <property type="match status" value="1"/>
</dbReference>
<dbReference type="HAMAP" id="MF_01345_B">
    <property type="entry name" value="Ribosomal_uS17_B"/>
    <property type="match status" value="1"/>
</dbReference>
<dbReference type="SUPFAM" id="SSF50249">
    <property type="entry name" value="Nucleic acid-binding proteins"/>
    <property type="match status" value="1"/>
</dbReference>
<dbReference type="InterPro" id="IPR000266">
    <property type="entry name" value="Ribosomal_uS17"/>
</dbReference>
<keyword evidence="5 6" id="KW-0687">Ribonucleoprotein</keyword>
<dbReference type="InterPro" id="IPR019984">
    <property type="entry name" value="Ribosomal_uS17_bact/chlr"/>
</dbReference>
<dbReference type="Gene3D" id="2.40.50.140">
    <property type="entry name" value="Nucleic acid-binding proteins"/>
    <property type="match status" value="1"/>
</dbReference>
<dbReference type="EMBL" id="LCIT01000002">
    <property type="protein sequence ID" value="KKT63555.1"/>
    <property type="molecule type" value="Genomic_DNA"/>
</dbReference>
<dbReference type="AlphaFoldDB" id="A0A0G1IWU2"/>
<dbReference type="PANTHER" id="PTHR10744:SF1">
    <property type="entry name" value="SMALL RIBOSOMAL SUBUNIT PROTEIN US17M"/>
    <property type="match status" value="1"/>
</dbReference>
<dbReference type="GO" id="GO:0022627">
    <property type="term" value="C:cytosolic small ribosomal subunit"/>
    <property type="evidence" value="ECO:0007669"/>
    <property type="project" value="TreeGrafter"/>
</dbReference>
<reference evidence="7 8" key="1">
    <citation type="journal article" date="2015" name="Nature">
        <title>rRNA introns, odd ribosomes, and small enigmatic genomes across a large radiation of phyla.</title>
        <authorList>
            <person name="Brown C.T."/>
            <person name="Hug L.A."/>
            <person name="Thomas B.C."/>
            <person name="Sharon I."/>
            <person name="Castelle C.J."/>
            <person name="Singh A."/>
            <person name="Wilkins M.J."/>
            <person name="Williams K.H."/>
            <person name="Banfield J.F."/>
        </authorList>
    </citation>
    <scope>NUCLEOTIDE SEQUENCE [LARGE SCALE GENOMIC DNA]</scope>
</reference>
<dbReference type="PANTHER" id="PTHR10744">
    <property type="entry name" value="40S RIBOSOMAL PROTEIN S11 FAMILY MEMBER"/>
    <property type="match status" value="1"/>
</dbReference>
<evidence type="ECO:0000313" key="8">
    <source>
        <dbReference type="Proteomes" id="UP000033945"/>
    </source>
</evidence>
<comment type="caution">
    <text evidence="7">The sequence shown here is derived from an EMBL/GenBank/DDBJ whole genome shotgun (WGS) entry which is preliminary data.</text>
</comment>
<dbReference type="GO" id="GO:0006412">
    <property type="term" value="P:translation"/>
    <property type="evidence" value="ECO:0007669"/>
    <property type="project" value="UniProtKB-UniRule"/>
</dbReference>
<dbReference type="PRINTS" id="PR00973">
    <property type="entry name" value="RIBOSOMALS17"/>
</dbReference>
<comment type="subunit">
    <text evidence="6">Part of the 30S ribosomal subunit.</text>
</comment>
<dbReference type="Proteomes" id="UP000033945">
    <property type="component" value="Unassembled WGS sequence"/>
</dbReference>
<evidence type="ECO:0000256" key="4">
    <source>
        <dbReference type="ARBA" id="ARBA00022980"/>
    </source>
</evidence>
<comment type="similarity">
    <text evidence="1 6">Belongs to the universal ribosomal protein uS17 family.</text>
</comment>
<dbReference type="GO" id="GO:0003735">
    <property type="term" value="F:structural constituent of ribosome"/>
    <property type="evidence" value="ECO:0007669"/>
    <property type="project" value="InterPro"/>
</dbReference>
<evidence type="ECO:0000256" key="3">
    <source>
        <dbReference type="ARBA" id="ARBA00022884"/>
    </source>
</evidence>
<comment type="function">
    <text evidence="6">One of the primary rRNA binding proteins, it binds specifically to the 5'-end of 16S ribosomal RNA.</text>
</comment>
<organism evidence="7 8">
    <name type="scientific">Candidatus Giovannonibacteria bacterium GW2011_GWA2_44_26</name>
    <dbReference type="NCBI Taxonomy" id="1618648"/>
    <lineage>
        <taxon>Bacteria</taxon>
        <taxon>Candidatus Giovannoniibacteriota</taxon>
    </lineage>
</organism>